<keyword evidence="3" id="KW-1185">Reference proteome</keyword>
<accession>A0ABX0YWX3</accession>
<proteinExistence type="predicted"/>
<evidence type="ECO:0000313" key="2">
    <source>
        <dbReference type="EMBL" id="NJP17157.1"/>
    </source>
</evidence>
<evidence type="ECO:0000256" key="1">
    <source>
        <dbReference type="SAM" id="MobiDB-lite"/>
    </source>
</evidence>
<feature type="region of interest" description="Disordered" evidence="1">
    <location>
        <begin position="95"/>
        <end position="115"/>
    </location>
</feature>
<gene>
    <name evidence="2" type="ORF">HCJ95_23505</name>
</gene>
<feature type="compositionally biased region" description="Polar residues" evidence="1">
    <location>
        <begin position="105"/>
        <end position="115"/>
    </location>
</feature>
<name>A0ABX0YWX3_STRTL</name>
<reference evidence="2 3" key="1">
    <citation type="submission" date="2020-03" db="EMBL/GenBank/DDBJ databases">
        <title>WGS of actinomycetes isolated from Thailand.</title>
        <authorList>
            <person name="Thawai C."/>
        </authorList>
    </citation>
    <scope>NUCLEOTIDE SEQUENCE [LARGE SCALE GENOMIC DNA]</scope>
    <source>
        <strain evidence="2 3">NBRC 13905</strain>
    </source>
</reference>
<protein>
    <submittedName>
        <fullName evidence="2">Uncharacterized protein</fullName>
    </submittedName>
</protein>
<dbReference type="RefSeq" id="WP_125497032.1">
    <property type="nucleotide sequence ID" value="NZ_BMVZ01000015.1"/>
</dbReference>
<sequence>MPPTIRRSHTPGQGIPVETAWILVRLRKNPAEADYALARGRAVRSGTPGIHFDDWSSLPPREKERRSSWLRRHGRSPFQQLQISEQFLVLAGISVTDWGPPPTDGPSTTATQPRA</sequence>
<feature type="region of interest" description="Disordered" evidence="1">
    <location>
        <begin position="46"/>
        <end position="75"/>
    </location>
</feature>
<comment type="caution">
    <text evidence="2">The sequence shown here is derived from an EMBL/GenBank/DDBJ whole genome shotgun (WGS) entry which is preliminary data.</text>
</comment>
<dbReference type="EMBL" id="JAATEL010000034">
    <property type="protein sequence ID" value="NJP17157.1"/>
    <property type="molecule type" value="Genomic_DNA"/>
</dbReference>
<organism evidence="2 3">
    <name type="scientific">Streptomyces thermoviolaceus subsp. thermoviolaceus</name>
    <dbReference type="NCBI Taxonomy" id="66860"/>
    <lineage>
        <taxon>Bacteria</taxon>
        <taxon>Bacillati</taxon>
        <taxon>Actinomycetota</taxon>
        <taxon>Actinomycetes</taxon>
        <taxon>Kitasatosporales</taxon>
        <taxon>Streptomycetaceae</taxon>
        <taxon>Streptomyces</taxon>
    </lineage>
</organism>
<dbReference type="Proteomes" id="UP000635996">
    <property type="component" value="Unassembled WGS sequence"/>
</dbReference>
<evidence type="ECO:0000313" key="3">
    <source>
        <dbReference type="Proteomes" id="UP000635996"/>
    </source>
</evidence>